<dbReference type="InterPro" id="IPR000568">
    <property type="entry name" value="ATP_synth_F0_asu"/>
</dbReference>
<keyword evidence="11" id="KW-1003">Cell membrane</keyword>
<dbReference type="Gene3D" id="1.20.120.220">
    <property type="entry name" value="ATP synthase, F0 complex, subunit A"/>
    <property type="match status" value="1"/>
</dbReference>
<evidence type="ECO:0000256" key="3">
    <source>
        <dbReference type="ARBA" id="ARBA00022448"/>
    </source>
</evidence>
<keyword evidence="10 11" id="KW-0066">ATP synthesis</keyword>
<comment type="subcellular location">
    <subcellularLocation>
        <location evidence="11 12">Cell membrane</location>
        <topology evidence="11 12">Multi-pass membrane protein</topology>
    </subcellularLocation>
    <subcellularLocation>
        <location evidence="1">Membrane</location>
        <topology evidence="1">Multi-pass membrane protein</topology>
    </subcellularLocation>
</comment>
<dbReference type="EMBL" id="LSDB01000063">
    <property type="protein sequence ID" value="KXB55822.1"/>
    <property type="molecule type" value="Genomic_DNA"/>
</dbReference>
<dbReference type="PANTHER" id="PTHR42823">
    <property type="entry name" value="ATP SYNTHASE SUBUNIT A, CHLOROPLASTIC"/>
    <property type="match status" value="1"/>
</dbReference>
<dbReference type="HAMAP" id="MF_01393">
    <property type="entry name" value="ATP_synth_a_bact"/>
    <property type="match status" value="1"/>
</dbReference>
<keyword evidence="7 11" id="KW-1133">Transmembrane helix</keyword>
<dbReference type="InterPro" id="IPR035908">
    <property type="entry name" value="F0_ATP_A_sf"/>
</dbReference>
<keyword evidence="8 11" id="KW-0406">Ion transport</keyword>
<evidence type="ECO:0000256" key="7">
    <source>
        <dbReference type="ARBA" id="ARBA00022989"/>
    </source>
</evidence>
<evidence type="ECO:0000256" key="10">
    <source>
        <dbReference type="ARBA" id="ARBA00023310"/>
    </source>
</evidence>
<evidence type="ECO:0000313" key="14">
    <source>
        <dbReference type="Proteomes" id="UP000070467"/>
    </source>
</evidence>
<evidence type="ECO:0000256" key="1">
    <source>
        <dbReference type="ARBA" id="ARBA00004141"/>
    </source>
</evidence>
<evidence type="ECO:0000256" key="6">
    <source>
        <dbReference type="ARBA" id="ARBA00022781"/>
    </source>
</evidence>
<organism evidence="13 14">
    <name type="scientific">Gemelliphila asaccharolytica</name>
    <dbReference type="NCBI Taxonomy" id="502393"/>
    <lineage>
        <taxon>Bacteria</taxon>
        <taxon>Bacillati</taxon>
        <taxon>Bacillota</taxon>
        <taxon>Bacilli</taxon>
        <taxon>Bacillales</taxon>
        <taxon>Gemellaceae</taxon>
        <taxon>Gemelliphila</taxon>
    </lineage>
</organism>
<comment type="caution">
    <text evidence="13">The sequence shown here is derived from an EMBL/GenBank/DDBJ whole genome shotgun (WGS) entry which is preliminary data.</text>
</comment>
<reference evidence="13 14" key="1">
    <citation type="submission" date="2016-01" db="EMBL/GenBank/DDBJ databases">
        <authorList>
            <person name="Mitreva M."/>
            <person name="Pepin K.H."/>
            <person name="Mihindukulasuriya K.A."/>
            <person name="Fulton R."/>
            <person name="Fronick C."/>
            <person name="O'Laughlin M."/>
            <person name="Miner T."/>
            <person name="Herter B."/>
            <person name="Rosa B.A."/>
            <person name="Cordes M."/>
            <person name="Tomlinson C."/>
            <person name="Wollam A."/>
            <person name="Palsikar V.B."/>
            <person name="Mardis E.R."/>
            <person name="Wilson R.K."/>
        </authorList>
    </citation>
    <scope>NUCLEOTIDE SEQUENCE [LARGE SCALE GENOMIC DNA]</scope>
    <source>
        <strain evidence="13 14">KA00071</strain>
    </source>
</reference>
<dbReference type="RefSeq" id="WP_066130948.1">
    <property type="nucleotide sequence ID" value="NZ_KQ959906.1"/>
</dbReference>
<comment type="function">
    <text evidence="11 12">Key component of the proton channel; it plays a direct role in the translocation of protons across the membrane.</text>
</comment>
<dbReference type="Pfam" id="PF00119">
    <property type="entry name" value="ATP-synt_A"/>
    <property type="match status" value="1"/>
</dbReference>
<evidence type="ECO:0000256" key="2">
    <source>
        <dbReference type="ARBA" id="ARBA00006810"/>
    </source>
</evidence>
<keyword evidence="14" id="KW-1185">Reference proteome</keyword>
<feature type="transmembrane region" description="Helical" evidence="11">
    <location>
        <begin position="80"/>
        <end position="100"/>
    </location>
</feature>
<dbReference type="CDD" id="cd00310">
    <property type="entry name" value="ATP-synt_Fo_a_6"/>
    <property type="match status" value="1"/>
</dbReference>
<evidence type="ECO:0000256" key="8">
    <source>
        <dbReference type="ARBA" id="ARBA00023065"/>
    </source>
</evidence>
<accession>A0ABR5TKJ2</accession>
<keyword evidence="5 11" id="KW-0812">Transmembrane</keyword>
<gene>
    <name evidence="11" type="primary">atpB</name>
    <name evidence="13" type="ORF">HMPREF1871_01144</name>
</gene>
<evidence type="ECO:0000256" key="12">
    <source>
        <dbReference type="RuleBase" id="RU000483"/>
    </source>
</evidence>
<feature type="transmembrane region" description="Helical" evidence="11">
    <location>
        <begin position="213"/>
        <end position="233"/>
    </location>
</feature>
<keyword evidence="9 11" id="KW-0472">Membrane</keyword>
<evidence type="ECO:0000256" key="9">
    <source>
        <dbReference type="ARBA" id="ARBA00023136"/>
    </source>
</evidence>
<dbReference type="PROSITE" id="PS00449">
    <property type="entry name" value="ATPASE_A"/>
    <property type="match status" value="1"/>
</dbReference>
<feature type="transmembrane region" description="Helical" evidence="11">
    <location>
        <begin position="184"/>
        <end position="207"/>
    </location>
</feature>
<evidence type="ECO:0000256" key="11">
    <source>
        <dbReference type="HAMAP-Rule" id="MF_01393"/>
    </source>
</evidence>
<keyword evidence="3 11" id="KW-0813">Transport</keyword>
<keyword evidence="4 11" id="KW-0138">CF(0)</keyword>
<proteinExistence type="inferred from homology"/>
<dbReference type="NCBIfam" id="TIGR01131">
    <property type="entry name" value="ATP_synt_6_or_A"/>
    <property type="match status" value="1"/>
</dbReference>
<dbReference type="InterPro" id="IPR045082">
    <property type="entry name" value="ATP_syn_F0_a_bact/chloroplast"/>
</dbReference>
<dbReference type="SUPFAM" id="SSF81336">
    <property type="entry name" value="F1F0 ATP synthase subunit A"/>
    <property type="match status" value="1"/>
</dbReference>
<evidence type="ECO:0000256" key="5">
    <source>
        <dbReference type="ARBA" id="ARBA00022692"/>
    </source>
</evidence>
<name>A0ABR5TKJ2_9BACL</name>
<feature type="transmembrane region" description="Helical" evidence="11">
    <location>
        <begin position="20"/>
        <end position="41"/>
    </location>
</feature>
<dbReference type="Proteomes" id="UP000070467">
    <property type="component" value="Unassembled WGS sequence"/>
</dbReference>
<protein>
    <recommendedName>
        <fullName evidence="11 12">ATP synthase subunit a</fullName>
    </recommendedName>
    <alternativeName>
        <fullName evidence="11">ATP synthase F0 sector subunit a</fullName>
    </alternativeName>
    <alternativeName>
        <fullName evidence="11">F-ATPase subunit 6</fullName>
    </alternativeName>
</protein>
<sequence length="241" mass="26911">MHEQTYLITELFGTGITLNIPSAITTIITCILTFIIVKYLTSRIKLRPDSKRQNMAEMIAFIIKDSAISNVNWTKYGKSLWGLGLSLASLIAVANIIGVIVEVTYGNVMYLNSVTADSTFTFTMAGMMILFTHYYGFKHKGSKHYFRTYVSGGALLSPFKVLEEFVNILTLSLRLYGNIYAGEILLGLLSTLTLSGIVYGVLGMVGLITWKAFSIFVGFIQAYIFTIMVFVYLSHKVEDEH</sequence>
<feature type="transmembrane region" description="Helical" evidence="11">
    <location>
        <begin position="120"/>
        <end position="137"/>
    </location>
</feature>
<dbReference type="InterPro" id="IPR023011">
    <property type="entry name" value="ATP_synth_F0_asu_AS"/>
</dbReference>
<comment type="similarity">
    <text evidence="2 11 12">Belongs to the ATPase A chain family.</text>
</comment>
<keyword evidence="6 11" id="KW-0375">Hydrogen ion transport</keyword>
<evidence type="ECO:0000256" key="4">
    <source>
        <dbReference type="ARBA" id="ARBA00022547"/>
    </source>
</evidence>
<dbReference type="PRINTS" id="PR00123">
    <property type="entry name" value="ATPASEA"/>
</dbReference>
<evidence type="ECO:0000313" key="13">
    <source>
        <dbReference type="EMBL" id="KXB55822.1"/>
    </source>
</evidence>
<dbReference type="PANTHER" id="PTHR42823:SF3">
    <property type="entry name" value="ATP SYNTHASE SUBUNIT A, CHLOROPLASTIC"/>
    <property type="match status" value="1"/>
</dbReference>